<name>A0A098TN98_9CYAN</name>
<accession>A0A098TN98</accession>
<dbReference type="OrthoDB" id="571837at2"/>
<organism evidence="2 3">
    <name type="scientific">Neosynechococcus sphagnicola sy1</name>
    <dbReference type="NCBI Taxonomy" id="1497020"/>
    <lineage>
        <taxon>Bacteria</taxon>
        <taxon>Bacillati</taxon>
        <taxon>Cyanobacteriota</taxon>
        <taxon>Cyanophyceae</taxon>
        <taxon>Neosynechococcales</taxon>
        <taxon>Neosynechococcaceae</taxon>
        <taxon>Neosynechococcus</taxon>
    </lineage>
</organism>
<dbReference type="EMBL" id="JJML01000003">
    <property type="protein sequence ID" value="KGF73769.1"/>
    <property type="molecule type" value="Genomic_DNA"/>
</dbReference>
<evidence type="ECO:0000259" key="1">
    <source>
        <dbReference type="PROSITE" id="PS50851"/>
    </source>
</evidence>
<reference evidence="2 3" key="1">
    <citation type="journal article" date="2014" name="Mol. Ecol.">
        <title>Evolution of Synechococcus.</title>
        <authorList>
            <person name="Dvorak P."/>
            <person name="Casamatta D."/>
            <person name="Hasler P."/>
            <person name="Poulickova A."/>
            <person name="Ondrej V."/>
            <person name="Sanges R."/>
        </authorList>
    </citation>
    <scope>NUCLEOTIDE SEQUENCE [LARGE SCALE GENOMIC DNA]</scope>
    <source>
        <strain evidence="2 3">CAUP A 1101</strain>
    </source>
</reference>
<keyword evidence="3" id="KW-1185">Reference proteome</keyword>
<sequence length="177" mass="19190">MSALSPLRFQRLQKHRAEATEQFVVFRLGQEWFALAIQVVQKVVPLGQVYGDPQGTGVSLTIYQDQELVVVDVGHRIFSNQGLASLPTTAGAAAAPQRYLLIVQNSQGGVVGLPIDSQPTLRRVAIAAVMPLSTTYLSQANIQCVSSLMIQAANQPPVFLLDPDQLSQPQQITALTR</sequence>
<evidence type="ECO:0000313" key="3">
    <source>
        <dbReference type="Proteomes" id="UP000030170"/>
    </source>
</evidence>
<dbReference type="SUPFAM" id="SSF50341">
    <property type="entry name" value="CheW-like"/>
    <property type="match status" value="1"/>
</dbReference>
<evidence type="ECO:0000313" key="2">
    <source>
        <dbReference type="EMBL" id="KGF73769.1"/>
    </source>
</evidence>
<dbReference type="GO" id="GO:0007165">
    <property type="term" value="P:signal transduction"/>
    <property type="evidence" value="ECO:0007669"/>
    <property type="project" value="InterPro"/>
</dbReference>
<dbReference type="PROSITE" id="PS50851">
    <property type="entry name" value="CHEW"/>
    <property type="match status" value="1"/>
</dbReference>
<dbReference type="Proteomes" id="UP000030170">
    <property type="component" value="Unassembled WGS sequence"/>
</dbReference>
<dbReference type="Pfam" id="PF01584">
    <property type="entry name" value="CheW"/>
    <property type="match status" value="1"/>
</dbReference>
<dbReference type="RefSeq" id="WP_036530713.1">
    <property type="nucleotide sequence ID" value="NZ_JJML01000003.1"/>
</dbReference>
<dbReference type="InterPro" id="IPR002545">
    <property type="entry name" value="CheW-lke_dom"/>
</dbReference>
<protein>
    <submittedName>
        <fullName evidence="2">Chemotaxis protein CheW</fullName>
    </submittedName>
</protein>
<dbReference type="GO" id="GO:0006935">
    <property type="term" value="P:chemotaxis"/>
    <property type="evidence" value="ECO:0007669"/>
    <property type="project" value="InterPro"/>
</dbReference>
<dbReference type="InterPro" id="IPR036061">
    <property type="entry name" value="CheW-like_dom_sf"/>
</dbReference>
<proteinExistence type="predicted"/>
<comment type="caution">
    <text evidence="2">The sequence shown here is derived from an EMBL/GenBank/DDBJ whole genome shotgun (WGS) entry which is preliminary data.</text>
</comment>
<dbReference type="STRING" id="1497020.DO97_10130"/>
<dbReference type="AlphaFoldDB" id="A0A098TN98"/>
<feature type="domain" description="CheW-like" evidence="1">
    <location>
        <begin position="20"/>
        <end position="172"/>
    </location>
</feature>
<gene>
    <name evidence="2" type="ORF">DO97_10130</name>
</gene>